<keyword evidence="5 14" id="KW-0812">Transmembrane</keyword>
<reference evidence="15" key="1">
    <citation type="journal article" date="2016" name="Mol. Ecol. Resour.">
        <title>Evaluation of the impact of RNA preservation methods of spiders for de novo transcriptome assembly.</title>
        <authorList>
            <person name="Kono N."/>
            <person name="Nakamura H."/>
            <person name="Ito Y."/>
            <person name="Tomita M."/>
            <person name="Arakawa K."/>
        </authorList>
    </citation>
    <scope>NUCLEOTIDE SEQUENCE</scope>
    <source>
        <tissue evidence="15">Whole body</tissue>
    </source>
</reference>
<evidence type="ECO:0000256" key="5">
    <source>
        <dbReference type="ARBA" id="ARBA00022692"/>
    </source>
</evidence>
<evidence type="ECO:0000256" key="12">
    <source>
        <dbReference type="ARBA" id="ARBA00042244"/>
    </source>
</evidence>
<dbReference type="Pfam" id="PF01130">
    <property type="entry name" value="CD36"/>
    <property type="match status" value="1"/>
</dbReference>
<dbReference type="PANTHER" id="PTHR11923">
    <property type="entry name" value="SCAVENGER RECEPTOR CLASS B TYPE-1 SR-B1"/>
    <property type="match status" value="1"/>
</dbReference>
<evidence type="ECO:0000256" key="6">
    <source>
        <dbReference type="ARBA" id="ARBA00022989"/>
    </source>
</evidence>
<comment type="subcellular location">
    <subcellularLocation>
        <location evidence="2">Cell membrane</location>
        <topology evidence="2">Multi-pass membrane protein</topology>
    </subcellularLocation>
    <subcellularLocation>
        <location evidence="1">Membrane</location>
        <location evidence="1">Caveola</location>
        <topology evidence="1">Multi-pass membrane protein</topology>
    </subcellularLocation>
</comment>
<keyword evidence="6 14" id="KW-1133">Transmembrane helix</keyword>
<feature type="region of interest" description="Disordered" evidence="13">
    <location>
        <begin position="480"/>
        <end position="528"/>
    </location>
</feature>
<keyword evidence="9 15" id="KW-0675">Receptor</keyword>
<dbReference type="GO" id="GO:0005737">
    <property type="term" value="C:cytoplasm"/>
    <property type="evidence" value="ECO:0007669"/>
    <property type="project" value="TreeGrafter"/>
</dbReference>
<keyword evidence="8" id="KW-1015">Disulfide bond</keyword>
<feature type="transmembrane region" description="Helical" evidence="14">
    <location>
        <begin position="443"/>
        <end position="467"/>
    </location>
</feature>
<name>A0A2L2XXK7_PARTP</name>
<dbReference type="OrthoDB" id="514335at2759"/>
<comment type="similarity">
    <text evidence="3">Belongs to the CD36 family.</text>
</comment>
<evidence type="ECO:0000256" key="4">
    <source>
        <dbReference type="ARBA" id="ARBA00022475"/>
    </source>
</evidence>
<evidence type="ECO:0000256" key="8">
    <source>
        <dbReference type="ARBA" id="ARBA00023157"/>
    </source>
</evidence>
<sequence length="528" mass="59660">MAKKCMSPKAAKWMIGIASVFFVLSIAILSIFPTLYKQMLAKTIALSDGSLGAKTWEEIPLPIYENIYFFNITNGDAFLNKDEPLNVTEVGPYVYKGKWIKHNPKWHPNGTVTYRETRVWHFQPELSEGSLDDVITTLNGPMIIGANMLKDWNIFWRIFYSVAMKFESESVIIQRKVRELTYEGYEDPIIKYAPVLKPNIPFKDGIFMWLYDKNNTDDGEFTVFTGADDASRTNVITSWNGNEKLNFWKGDSCNDINGTNVEMGPPLPDTPESYTFFQSIFCRSITYDYIGDTSSWGVPLKRFEPTAMVFGNSTENPDNACYEVHGERASGVLDVGPCQFDAPALLSYPHFHMADPSYVKAINGLSPKSDVHGSYMDVEPISGFTMNISIKFQMNIQMERVRGVLQFDNVPEGIFPVFWVDININLNEDWADFFKGQLNNPKYIVYSVCGFLLLASLVLIICGAVIITRSQKDDEDPLLNIQEEKKEELEKRNNTSEVSSSSYGGLAGDQGEQYDGDSLKQTDSHAAR</sequence>
<feature type="compositionally biased region" description="Basic and acidic residues" evidence="13">
    <location>
        <begin position="482"/>
        <end position="494"/>
    </location>
</feature>
<proteinExistence type="evidence at transcript level"/>
<dbReference type="GO" id="GO:0005901">
    <property type="term" value="C:caveola"/>
    <property type="evidence" value="ECO:0007669"/>
    <property type="project" value="UniProtKB-SubCell"/>
</dbReference>
<evidence type="ECO:0000256" key="1">
    <source>
        <dbReference type="ARBA" id="ARBA00004189"/>
    </source>
</evidence>
<evidence type="ECO:0000313" key="15">
    <source>
        <dbReference type="EMBL" id="LAA00741.1"/>
    </source>
</evidence>
<evidence type="ECO:0000256" key="2">
    <source>
        <dbReference type="ARBA" id="ARBA00004651"/>
    </source>
</evidence>
<feature type="transmembrane region" description="Helical" evidence="14">
    <location>
        <begin position="12"/>
        <end position="36"/>
    </location>
</feature>
<keyword evidence="7 14" id="KW-0472">Membrane</keyword>
<protein>
    <recommendedName>
        <fullName evidence="11">Scavenger receptor class B member 1</fullName>
    </recommendedName>
    <alternativeName>
        <fullName evidence="12">SR-BI</fullName>
    </alternativeName>
</protein>
<keyword evidence="4" id="KW-1003">Cell membrane</keyword>
<evidence type="ECO:0000256" key="9">
    <source>
        <dbReference type="ARBA" id="ARBA00023170"/>
    </source>
</evidence>
<dbReference type="PANTHER" id="PTHR11923:SF110">
    <property type="entry name" value="SCAVENGER RECEPTOR CLASS B MEMBER 1"/>
    <property type="match status" value="1"/>
</dbReference>
<dbReference type="PRINTS" id="PR01609">
    <property type="entry name" value="CD36FAMILY"/>
</dbReference>
<evidence type="ECO:0000256" key="14">
    <source>
        <dbReference type="SAM" id="Phobius"/>
    </source>
</evidence>
<evidence type="ECO:0000256" key="3">
    <source>
        <dbReference type="ARBA" id="ARBA00010532"/>
    </source>
</evidence>
<accession>A0A2L2XXK7</accession>
<feature type="compositionally biased region" description="Basic and acidic residues" evidence="13">
    <location>
        <begin position="517"/>
        <end position="528"/>
    </location>
</feature>
<evidence type="ECO:0000256" key="10">
    <source>
        <dbReference type="ARBA" id="ARBA00023180"/>
    </source>
</evidence>
<dbReference type="GO" id="GO:0005044">
    <property type="term" value="F:scavenger receptor activity"/>
    <property type="evidence" value="ECO:0007669"/>
    <property type="project" value="TreeGrafter"/>
</dbReference>
<evidence type="ECO:0000256" key="13">
    <source>
        <dbReference type="SAM" id="MobiDB-lite"/>
    </source>
</evidence>
<dbReference type="AlphaFoldDB" id="A0A2L2XXK7"/>
<dbReference type="EMBL" id="IAAA01000978">
    <property type="protein sequence ID" value="LAA00741.1"/>
    <property type="molecule type" value="mRNA"/>
</dbReference>
<organism evidence="15">
    <name type="scientific">Parasteatoda tepidariorum</name>
    <name type="common">Common house spider</name>
    <name type="synonym">Achaearanea tepidariorum</name>
    <dbReference type="NCBI Taxonomy" id="114398"/>
    <lineage>
        <taxon>Eukaryota</taxon>
        <taxon>Metazoa</taxon>
        <taxon>Ecdysozoa</taxon>
        <taxon>Arthropoda</taxon>
        <taxon>Chelicerata</taxon>
        <taxon>Arachnida</taxon>
        <taxon>Araneae</taxon>
        <taxon>Araneomorphae</taxon>
        <taxon>Entelegynae</taxon>
        <taxon>Araneoidea</taxon>
        <taxon>Theridiidae</taxon>
        <taxon>Parasteatoda</taxon>
    </lineage>
</organism>
<dbReference type="InterPro" id="IPR002159">
    <property type="entry name" value="CD36_fam"/>
</dbReference>
<keyword evidence="10" id="KW-0325">Glycoprotein</keyword>
<evidence type="ECO:0000256" key="7">
    <source>
        <dbReference type="ARBA" id="ARBA00023136"/>
    </source>
</evidence>
<evidence type="ECO:0000256" key="11">
    <source>
        <dbReference type="ARBA" id="ARBA00040821"/>
    </source>
</evidence>